<accession>A0A0R3D0E7</accession>
<protein>
    <recommendedName>
        <fullName evidence="3">DUF4314 domain-containing protein</fullName>
    </recommendedName>
</protein>
<organism evidence="1 2">
    <name type="scientific">Bradyrhizobium manausense</name>
    <dbReference type="NCBI Taxonomy" id="989370"/>
    <lineage>
        <taxon>Bacteria</taxon>
        <taxon>Pseudomonadati</taxon>
        <taxon>Pseudomonadota</taxon>
        <taxon>Alphaproteobacteria</taxon>
        <taxon>Hyphomicrobiales</taxon>
        <taxon>Nitrobacteraceae</taxon>
        <taxon>Bradyrhizobium</taxon>
    </lineage>
</organism>
<gene>
    <name evidence="1" type="ORF">AOQ71_31675</name>
</gene>
<reference evidence="1 2" key="1">
    <citation type="submission" date="2015-09" db="EMBL/GenBank/DDBJ databases">
        <title>Draft Genome Sequence of Bradyrhizobium manausense Strain BR 3351T, a Novel Symbiotic Nitrogen-Fixing Alphaproteobacterium Isolated from Brazilian Amazon Rain Forest.</title>
        <authorList>
            <person name="De Araujo J.L."/>
            <person name="Zilli J.E."/>
        </authorList>
    </citation>
    <scope>NUCLEOTIDE SEQUENCE [LARGE SCALE GENOMIC DNA]</scope>
    <source>
        <strain evidence="1 2">BR3351</strain>
    </source>
</reference>
<dbReference type="Proteomes" id="UP000051936">
    <property type="component" value="Unassembled WGS sequence"/>
</dbReference>
<evidence type="ECO:0000313" key="2">
    <source>
        <dbReference type="Proteomes" id="UP000051936"/>
    </source>
</evidence>
<evidence type="ECO:0000313" key="1">
    <source>
        <dbReference type="EMBL" id="KRQ03289.1"/>
    </source>
</evidence>
<comment type="caution">
    <text evidence="1">The sequence shown here is derived from an EMBL/GenBank/DDBJ whole genome shotgun (WGS) entry which is preliminary data.</text>
</comment>
<keyword evidence="2" id="KW-1185">Reference proteome</keyword>
<dbReference type="STRING" id="989370.AOQ71_31675"/>
<dbReference type="EMBL" id="LJYG01000108">
    <property type="protein sequence ID" value="KRQ03289.1"/>
    <property type="molecule type" value="Genomic_DNA"/>
</dbReference>
<sequence length="66" mass="7247">MTDAEKAALAKGDRVFYLNLGKMTAGTVVSRDDANDRITINWDDTGMGAVPINVPGFWSYANRRVL</sequence>
<dbReference type="AlphaFoldDB" id="A0A0R3D0E7"/>
<name>A0A0R3D0E7_9BRAD</name>
<evidence type="ECO:0008006" key="3">
    <source>
        <dbReference type="Google" id="ProtNLM"/>
    </source>
</evidence>
<dbReference type="RefSeq" id="WP_057755382.1">
    <property type="nucleotide sequence ID" value="NZ_LJYG01000108.1"/>
</dbReference>
<proteinExistence type="predicted"/>